<dbReference type="InterPro" id="IPR036890">
    <property type="entry name" value="HATPase_C_sf"/>
</dbReference>
<dbReference type="CDD" id="cd00130">
    <property type="entry name" value="PAS"/>
    <property type="match status" value="3"/>
</dbReference>
<dbReference type="Gene3D" id="3.30.565.10">
    <property type="entry name" value="Histidine kinase-like ATPase, C-terminal domain"/>
    <property type="match status" value="1"/>
</dbReference>
<organism evidence="9 10">
    <name type="scientific">Rhabdobacter roseus</name>
    <dbReference type="NCBI Taxonomy" id="1655419"/>
    <lineage>
        <taxon>Bacteria</taxon>
        <taxon>Pseudomonadati</taxon>
        <taxon>Bacteroidota</taxon>
        <taxon>Cytophagia</taxon>
        <taxon>Cytophagales</taxon>
        <taxon>Cytophagaceae</taxon>
        <taxon>Rhabdobacter</taxon>
    </lineage>
</organism>
<evidence type="ECO:0000259" key="8">
    <source>
        <dbReference type="PROSITE" id="PS50113"/>
    </source>
</evidence>
<dbReference type="InterPro" id="IPR004358">
    <property type="entry name" value="Sig_transdc_His_kin-like_C"/>
</dbReference>
<dbReference type="InterPro" id="IPR000700">
    <property type="entry name" value="PAS-assoc_C"/>
</dbReference>
<comment type="catalytic activity">
    <reaction evidence="1">
        <text>ATP + protein L-histidine = ADP + protein N-phospho-L-histidine.</text>
        <dbReference type="EC" id="2.7.13.3"/>
    </reaction>
</comment>
<dbReference type="PROSITE" id="PS50113">
    <property type="entry name" value="PAC"/>
    <property type="match status" value="2"/>
</dbReference>
<dbReference type="PROSITE" id="PS50109">
    <property type="entry name" value="HIS_KIN"/>
    <property type="match status" value="1"/>
</dbReference>
<evidence type="ECO:0000256" key="4">
    <source>
        <dbReference type="ARBA" id="ARBA00022679"/>
    </source>
</evidence>
<dbReference type="InterPro" id="IPR005467">
    <property type="entry name" value="His_kinase_dom"/>
</dbReference>
<dbReference type="Pfam" id="PF00512">
    <property type="entry name" value="HisKA"/>
    <property type="match status" value="1"/>
</dbReference>
<feature type="domain" description="PAC" evidence="8">
    <location>
        <begin position="278"/>
        <end position="332"/>
    </location>
</feature>
<evidence type="ECO:0000256" key="2">
    <source>
        <dbReference type="ARBA" id="ARBA00012438"/>
    </source>
</evidence>
<dbReference type="Pfam" id="PF00989">
    <property type="entry name" value="PAS"/>
    <property type="match status" value="1"/>
</dbReference>
<dbReference type="PANTHER" id="PTHR43304:SF1">
    <property type="entry name" value="PAC DOMAIN-CONTAINING PROTEIN"/>
    <property type="match status" value="1"/>
</dbReference>
<dbReference type="PANTHER" id="PTHR43304">
    <property type="entry name" value="PHYTOCHROME-LIKE PROTEIN CPH1"/>
    <property type="match status" value="1"/>
</dbReference>
<dbReference type="GO" id="GO:0006355">
    <property type="term" value="P:regulation of DNA-templated transcription"/>
    <property type="evidence" value="ECO:0007669"/>
    <property type="project" value="InterPro"/>
</dbReference>
<dbReference type="InterPro" id="IPR000014">
    <property type="entry name" value="PAS"/>
</dbReference>
<feature type="domain" description="Histidine kinase" evidence="6">
    <location>
        <begin position="471"/>
        <end position="683"/>
    </location>
</feature>
<dbReference type="InterPro" id="IPR003661">
    <property type="entry name" value="HisK_dim/P_dom"/>
</dbReference>
<feature type="domain" description="PAS" evidence="7">
    <location>
        <begin position="86"/>
        <end position="146"/>
    </location>
</feature>
<dbReference type="RefSeq" id="WP_184174320.1">
    <property type="nucleotide sequence ID" value="NZ_JACHGF010000003.1"/>
</dbReference>
<dbReference type="Proteomes" id="UP000557307">
    <property type="component" value="Unassembled WGS sequence"/>
</dbReference>
<dbReference type="InterPro" id="IPR001610">
    <property type="entry name" value="PAC"/>
</dbReference>
<dbReference type="EMBL" id="JACHGF010000003">
    <property type="protein sequence ID" value="MBB5284377.1"/>
    <property type="molecule type" value="Genomic_DNA"/>
</dbReference>
<reference evidence="9 10" key="1">
    <citation type="submission" date="2020-08" db="EMBL/GenBank/DDBJ databases">
        <title>Genomic Encyclopedia of Type Strains, Phase IV (KMG-IV): sequencing the most valuable type-strain genomes for metagenomic binning, comparative biology and taxonomic classification.</title>
        <authorList>
            <person name="Goeker M."/>
        </authorList>
    </citation>
    <scope>NUCLEOTIDE SEQUENCE [LARGE SCALE GENOMIC DNA]</scope>
    <source>
        <strain evidence="9 10">DSM 105074</strain>
    </source>
</reference>
<dbReference type="InterPro" id="IPR052162">
    <property type="entry name" value="Sensor_kinase/Photoreceptor"/>
</dbReference>
<evidence type="ECO:0000259" key="7">
    <source>
        <dbReference type="PROSITE" id="PS50112"/>
    </source>
</evidence>
<dbReference type="SMART" id="SM00388">
    <property type="entry name" value="HisKA"/>
    <property type="match status" value="1"/>
</dbReference>
<dbReference type="SUPFAM" id="SSF55785">
    <property type="entry name" value="PYP-like sensor domain (PAS domain)"/>
    <property type="match status" value="3"/>
</dbReference>
<evidence type="ECO:0000256" key="3">
    <source>
        <dbReference type="ARBA" id="ARBA00022553"/>
    </source>
</evidence>
<evidence type="ECO:0000313" key="9">
    <source>
        <dbReference type="EMBL" id="MBB5284377.1"/>
    </source>
</evidence>
<dbReference type="Gene3D" id="1.10.287.130">
    <property type="match status" value="1"/>
</dbReference>
<comment type="caution">
    <text evidence="9">The sequence shown here is derived from an EMBL/GenBank/DDBJ whole genome shotgun (WGS) entry which is preliminary data.</text>
</comment>
<dbReference type="InterPro" id="IPR003594">
    <property type="entry name" value="HATPase_dom"/>
</dbReference>
<keyword evidence="3" id="KW-0597">Phosphoprotein</keyword>
<dbReference type="Pfam" id="PF13426">
    <property type="entry name" value="PAS_9"/>
    <property type="match status" value="2"/>
</dbReference>
<dbReference type="InterPro" id="IPR036097">
    <property type="entry name" value="HisK_dim/P_sf"/>
</dbReference>
<dbReference type="NCBIfam" id="TIGR00229">
    <property type="entry name" value="sensory_box"/>
    <property type="match status" value="3"/>
</dbReference>
<dbReference type="SMART" id="SM00086">
    <property type="entry name" value="PAC"/>
    <property type="match status" value="3"/>
</dbReference>
<dbReference type="Pfam" id="PF02518">
    <property type="entry name" value="HATPase_c"/>
    <property type="match status" value="1"/>
</dbReference>
<proteinExistence type="predicted"/>
<evidence type="ECO:0000259" key="6">
    <source>
        <dbReference type="PROSITE" id="PS50109"/>
    </source>
</evidence>
<dbReference type="PRINTS" id="PR00344">
    <property type="entry name" value="BCTRLSENSOR"/>
</dbReference>
<dbReference type="Gene3D" id="3.30.450.20">
    <property type="entry name" value="PAS domain"/>
    <property type="match status" value="3"/>
</dbReference>
<dbReference type="EC" id="2.7.13.3" evidence="2"/>
<keyword evidence="4" id="KW-0808">Transferase</keyword>
<accession>A0A840TRN3</accession>
<dbReference type="InterPro" id="IPR013767">
    <property type="entry name" value="PAS_fold"/>
</dbReference>
<feature type="domain" description="PAC" evidence="8">
    <location>
        <begin position="402"/>
        <end position="453"/>
    </location>
</feature>
<keyword evidence="5" id="KW-0418">Kinase</keyword>
<dbReference type="InterPro" id="IPR035965">
    <property type="entry name" value="PAS-like_dom_sf"/>
</dbReference>
<dbReference type="SMART" id="SM00387">
    <property type="entry name" value="HATPase_c"/>
    <property type="match status" value="1"/>
</dbReference>
<evidence type="ECO:0000256" key="1">
    <source>
        <dbReference type="ARBA" id="ARBA00000085"/>
    </source>
</evidence>
<feature type="domain" description="PAS" evidence="7">
    <location>
        <begin position="326"/>
        <end position="386"/>
    </location>
</feature>
<protein>
    <recommendedName>
        <fullName evidence="2">histidine kinase</fullName>
        <ecNumber evidence="2">2.7.13.3</ecNumber>
    </recommendedName>
</protein>
<feature type="domain" description="PAS" evidence="7">
    <location>
        <begin position="206"/>
        <end position="277"/>
    </location>
</feature>
<name>A0A840TRN3_9BACT</name>
<evidence type="ECO:0000256" key="5">
    <source>
        <dbReference type="ARBA" id="ARBA00022777"/>
    </source>
</evidence>
<dbReference type="SUPFAM" id="SSF47384">
    <property type="entry name" value="Homodimeric domain of signal transducing histidine kinase"/>
    <property type="match status" value="1"/>
</dbReference>
<dbReference type="AlphaFoldDB" id="A0A840TRN3"/>
<dbReference type="CDD" id="cd00082">
    <property type="entry name" value="HisKA"/>
    <property type="match status" value="1"/>
</dbReference>
<gene>
    <name evidence="9" type="ORF">HNQ92_002520</name>
</gene>
<keyword evidence="10" id="KW-1185">Reference proteome</keyword>
<dbReference type="SUPFAM" id="SSF55874">
    <property type="entry name" value="ATPase domain of HSP90 chaperone/DNA topoisomerase II/histidine kinase"/>
    <property type="match status" value="1"/>
</dbReference>
<evidence type="ECO:0000313" key="10">
    <source>
        <dbReference type="Proteomes" id="UP000557307"/>
    </source>
</evidence>
<dbReference type="SMART" id="SM00091">
    <property type="entry name" value="PAS"/>
    <property type="match status" value="3"/>
</dbReference>
<dbReference type="PROSITE" id="PS50112">
    <property type="entry name" value="PAS"/>
    <property type="match status" value="3"/>
</dbReference>
<sequence length="688" mass="78293">MLTLDNTDTVHHRLLKRQIRKFLPPELAERPEMTEFLASINQAYAEFEDDLGRVEHILEQSSNELFKTNRELARIAQEKTEEAATTSRRLEEVVGSISEVLIQMDEAGIITYLNQAWETITGYPVAESLGKKLTQFSLGPSSAEKIACMLSFRGESTKDFFLFPTAGGTDKWLNLSLRRHTSEQAGRAGFIGTLADVTAPYLARLELNRLALVVKKTKNSIVIADADGKITWVNEAFSRLTGYSFEEARGQMPGTFLQGPKTSAEVRKEIGQKLRAKELFHGELINYNKAGQEYWVELLIEPLFDEENNHIGFIAVENDVSARKKQEERINQLVVWINESSEAVQVSDESGTLLFVNQEAARRIGKAPEEITGTHISTIEKIFEQEGTWSAHVQDLKSRSKMIIEGIHKREDGSTFPVEASVKYHESEEGQGYVLAFIRDITERREAEKKLKLYMRDLERINAELDQFAYVVSHDLKAPLRAINNLSEWIEEDISHLLEGDTREQFTLLRGRVHRMENLINGILTYSRAGRIKTNKEYFLVKNVVDELCDIFNTSQAIHFRLEGPQQLQIFSEKITLVQVLQNLVSNGIKYNDKESIEITIGWSEKEEVVEFYVSDNGPGIKPEFHQRIFVIFQTLQSRDELESTGVGLAIVKKIIDEKGGDLRLESTLGEGTTFYFSWPKSEKTETV</sequence>
<dbReference type="GO" id="GO:0000155">
    <property type="term" value="F:phosphorelay sensor kinase activity"/>
    <property type="evidence" value="ECO:0007669"/>
    <property type="project" value="InterPro"/>
</dbReference>